<name>A0A3E0K5V1_9BACI</name>
<dbReference type="EMBL" id="QEWE01000014">
    <property type="protein sequence ID" value="REJ29439.1"/>
    <property type="molecule type" value="Genomic_DNA"/>
</dbReference>
<dbReference type="AlphaFoldDB" id="A0A3E0K5V1"/>
<protein>
    <submittedName>
        <fullName evidence="1">Uncharacterized protein</fullName>
    </submittedName>
</protein>
<comment type="caution">
    <text evidence="1">The sequence shown here is derived from an EMBL/GenBank/DDBJ whole genome shotgun (WGS) entry which is preliminary data.</text>
</comment>
<organism evidence="1 2">
    <name type="scientific">Caldibacillus debilis</name>
    <dbReference type="NCBI Taxonomy" id="301148"/>
    <lineage>
        <taxon>Bacteria</taxon>
        <taxon>Bacillati</taxon>
        <taxon>Bacillota</taxon>
        <taxon>Bacilli</taxon>
        <taxon>Bacillales</taxon>
        <taxon>Bacillaceae</taxon>
        <taxon>Caldibacillus</taxon>
    </lineage>
</organism>
<accession>A0A3E0K5V1</accession>
<gene>
    <name evidence="1" type="ORF">C6P37_05725</name>
</gene>
<reference evidence="1 2" key="1">
    <citation type="submission" date="2018-03" db="EMBL/GenBank/DDBJ databases">
        <authorList>
            <person name="Keele B.F."/>
        </authorList>
    </citation>
    <scope>NUCLEOTIDE SEQUENCE [LARGE SCALE GENOMIC DNA]</scope>
    <source>
        <strain evidence="1">ZCTH4_d</strain>
    </source>
</reference>
<dbReference type="Proteomes" id="UP000257014">
    <property type="component" value="Unassembled WGS sequence"/>
</dbReference>
<evidence type="ECO:0000313" key="2">
    <source>
        <dbReference type="Proteomes" id="UP000257014"/>
    </source>
</evidence>
<evidence type="ECO:0000313" key="1">
    <source>
        <dbReference type="EMBL" id="REJ29439.1"/>
    </source>
</evidence>
<sequence length="134" mass="14679">MRGTSTISLFTKRVRDGGSLIKKEIGKSPSSSPLNGKTQVGGGVHFTLRNQSGHFMSIWVVPREPSRPKQGEKVFLFAPRSGISPGLAKGLPAGGPQNAIPHAFAEAVFPKFNRSLRMEKMEERLLERRVRVGL</sequence>
<proteinExistence type="predicted"/>